<evidence type="ECO:0000256" key="6">
    <source>
        <dbReference type="ARBA" id="ARBA00022786"/>
    </source>
</evidence>
<keyword evidence="3 11" id="KW-0812">Transmembrane</keyword>
<evidence type="ECO:0000256" key="5">
    <source>
        <dbReference type="ARBA" id="ARBA00022771"/>
    </source>
</evidence>
<keyword evidence="8 11" id="KW-1133">Transmembrane helix</keyword>
<dbReference type="GO" id="GO:0016020">
    <property type="term" value="C:membrane"/>
    <property type="evidence" value="ECO:0007669"/>
    <property type="project" value="UniProtKB-SubCell"/>
</dbReference>
<dbReference type="AlphaFoldDB" id="A0AAV2U099"/>
<dbReference type="Proteomes" id="UP001497525">
    <property type="component" value="Unassembled WGS sequence"/>
</dbReference>
<keyword evidence="4" id="KW-0479">Metal-binding</keyword>
<gene>
    <name evidence="13" type="ORF">CDAUBV1_LOCUS17337</name>
</gene>
<dbReference type="Gene3D" id="3.30.40.10">
    <property type="entry name" value="Zinc/RING finger domain, C3HC4 (zinc finger)"/>
    <property type="match status" value="1"/>
</dbReference>
<feature type="region of interest" description="Disordered" evidence="10">
    <location>
        <begin position="102"/>
        <end position="152"/>
    </location>
</feature>
<dbReference type="GO" id="GO:0016567">
    <property type="term" value="P:protein ubiquitination"/>
    <property type="evidence" value="ECO:0007669"/>
    <property type="project" value="TreeGrafter"/>
</dbReference>
<keyword evidence="5" id="KW-0863">Zinc-finger</keyword>
<reference evidence="13" key="1">
    <citation type="submission" date="2024-06" db="EMBL/GenBank/DDBJ databases">
        <authorList>
            <person name="Liu X."/>
            <person name="Lenzi L."/>
            <person name="Haldenby T S."/>
            <person name="Uol C."/>
        </authorList>
    </citation>
    <scope>NUCLEOTIDE SEQUENCE</scope>
</reference>
<comment type="caution">
    <text evidence="13">The sequence shown here is derived from an EMBL/GenBank/DDBJ whole genome shotgun (WGS) entry which is preliminary data.</text>
</comment>
<protein>
    <recommendedName>
        <fullName evidence="12">RING-CH-type domain-containing protein</fullName>
    </recommendedName>
</protein>
<feature type="domain" description="RING-CH-type" evidence="12">
    <location>
        <begin position="246"/>
        <end position="307"/>
    </location>
</feature>
<evidence type="ECO:0000256" key="9">
    <source>
        <dbReference type="ARBA" id="ARBA00023136"/>
    </source>
</evidence>
<evidence type="ECO:0000256" key="4">
    <source>
        <dbReference type="ARBA" id="ARBA00022723"/>
    </source>
</evidence>
<feature type="compositionally biased region" description="Polar residues" evidence="10">
    <location>
        <begin position="1"/>
        <end position="26"/>
    </location>
</feature>
<evidence type="ECO:0000256" key="10">
    <source>
        <dbReference type="SAM" id="MobiDB-lite"/>
    </source>
</evidence>
<keyword evidence="9 11" id="KW-0472">Membrane</keyword>
<evidence type="ECO:0000313" key="13">
    <source>
        <dbReference type="EMBL" id="CAL5142056.1"/>
    </source>
</evidence>
<dbReference type="Pfam" id="PF12906">
    <property type="entry name" value="RINGv"/>
    <property type="match status" value="1"/>
</dbReference>
<name>A0AAV2U099_CALDB</name>
<proteinExistence type="predicted"/>
<dbReference type="SMART" id="SM00744">
    <property type="entry name" value="RINGv"/>
    <property type="match status" value="1"/>
</dbReference>
<feature type="transmembrane region" description="Helical" evidence="11">
    <location>
        <begin position="341"/>
        <end position="361"/>
    </location>
</feature>
<dbReference type="PANTHER" id="PTHR46065">
    <property type="entry name" value="E3 UBIQUITIN-PROTEIN LIGASE MARCH 2/3 FAMILY MEMBER"/>
    <property type="match status" value="1"/>
</dbReference>
<keyword evidence="2" id="KW-0808">Transferase</keyword>
<evidence type="ECO:0000313" key="14">
    <source>
        <dbReference type="Proteomes" id="UP001497525"/>
    </source>
</evidence>
<dbReference type="PROSITE" id="PS51292">
    <property type="entry name" value="ZF_RING_CH"/>
    <property type="match status" value="1"/>
</dbReference>
<comment type="subcellular location">
    <subcellularLocation>
        <location evidence="1">Membrane</location>
        <topology evidence="1">Multi-pass membrane protein</topology>
    </subcellularLocation>
</comment>
<feature type="region of interest" description="Disordered" evidence="10">
    <location>
        <begin position="1"/>
        <end position="31"/>
    </location>
</feature>
<dbReference type="GO" id="GO:0008270">
    <property type="term" value="F:zinc ion binding"/>
    <property type="evidence" value="ECO:0007669"/>
    <property type="project" value="UniProtKB-KW"/>
</dbReference>
<keyword evidence="7" id="KW-0862">Zinc</keyword>
<dbReference type="SUPFAM" id="SSF57850">
    <property type="entry name" value="RING/U-box"/>
    <property type="match status" value="1"/>
</dbReference>
<sequence length="536" mass="59599">MQTSISLSIPGSPFQSSSHQTNSNPLDVSLPRENALRTALKKLRNNDRDQLGSPSDHILHSNHHHMMAPYAPKPSLEMNEDNVLFTHSIYLARRRSSWVRGRRRISSKQSNQMNHRKSETTLNDSEMMNRDSSLSGLPKTSTPFIGRSKRRQTSQDVINSALIGAPRLALSLSLQASNGETGPEGVINASDFLQSFTMDDSTSSGETSPANVSSRSLKCSPPIVAINVSPVEKAFRNTCTNSRGSEVSCNQFRCRICLEGDDLEDTLLSPCRCKGTVGLVHKQCLQRWLLESGKVNCELCGYAYILAPSKHKSLLIPPTRVADRFDIIREWLHSTATRRHLLADVICLILLTPCTYCGVYFCAISARSYAGAKTRSWEVFGLWVLAGLLIVLLNAWTFLAFRHHWASYQRYRLYRQQMEREEAERLAALPRWRFSVQPRPRGSSILYRSTPDPDAVTDAGSILPSDSARRTFGTEPNASNLAELCLPSPLSEGTARAVTNMVTPRMMVSLALSAVPEVTEESSNPNTIERCSSKVT</sequence>
<accession>A0AAV2U099</accession>
<dbReference type="EMBL" id="CAXLJL010000934">
    <property type="protein sequence ID" value="CAL5142056.1"/>
    <property type="molecule type" value="Genomic_DNA"/>
</dbReference>
<evidence type="ECO:0000256" key="11">
    <source>
        <dbReference type="SAM" id="Phobius"/>
    </source>
</evidence>
<dbReference type="GO" id="GO:0004842">
    <property type="term" value="F:ubiquitin-protein transferase activity"/>
    <property type="evidence" value="ECO:0007669"/>
    <property type="project" value="TreeGrafter"/>
</dbReference>
<evidence type="ECO:0000256" key="8">
    <source>
        <dbReference type="ARBA" id="ARBA00022989"/>
    </source>
</evidence>
<evidence type="ECO:0000256" key="2">
    <source>
        <dbReference type="ARBA" id="ARBA00022679"/>
    </source>
</evidence>
<evidence type="ECO:0000256" key="3">
    <source>
        <dbReference type="ARBA" id="ARBA00022692"/>
    </source>
</evidence>
<evidence type="ECO:0000256" key="7">
    <source>
        <dbReference type="ARBA" id="ARBA00022833"/>
    </source>
</evidence>
<organism evidence="13 14">
    <name type="scientific">Calicophoron daubneyi</name>
    <name type="common">Rumen fluke</name>
    <name type="synonym">Paramphistomum daubneyi</name>
    <dbReference type="NCBI Taxonomy" id="300641"/>
    <lineage>
        <taxon>Eukaryota</taxon>
        <taxon>Metazoa</taxon>
        <taxon>Spiralia</taxon>
        <taxon>Lophotrochozoa</taxon>
        <taxon>Platyhelminthes</taxon>
        <taxon>Trematoda</taxon>
        <taxon>Digenea</taxon>
        <taxon>Plagiorchiida</taxon>
        <taxon>Pronocephalata</taxon>
        <taxon>Paramphistomoidea</taxon>
        <taxon>Paramphistomidae</taxon>
        <taxon>Calicophoron</taxon>
    </lineage>
</organism>
<evidence type="ECO:0000256" key="1">
    <source>
        <dbReference type="ARBA" id="ARBA00004141"/>
    </source>
</evidence>
<evidence type="ECO:0000259" key="12">
    <source>
        <dbReference type="PROSITE" id="PS51292"/>
    </source>
</evidence>
<keyword evidence="6" id="KW-0833">Ubl conjugation pathway</keyword>
<dbReference type="PANTHER" id="PTHR46065:SF3">
    <property type="entry name" value="FI20425P1"/>
    <property type="match status" value="1"/>
</dbReference>
<dbReference type="InterPro" id="IPR011016">
    <property type="entry name" value="Znf_RING-CH"/>
</dbReference>
<feature type="compositionally biased region" description="Polar residues" evidence="10">
    <location>
        <begin position="120"/>
        <end position="143"/>
    </location>
</feature>
<feature type="transmembrane region" description="Helical" evidence="11">
    <location>
        <begin position="381"/>
        <end position="401"/>
    </location>
</feature>
<dbReference type="InterPro" id="IPR013083">
    <property type="entry name" value="Znf_RING/FYVE/PHD"/>
</dbReference>